<dbReference type="NCBIfam" id="TIGR04183">
    <property type="entry name" value="Por_Secre_tail"/>
    <property type="match status" value="1"/>
</dbReference>
<dbReference type="Proteomes" id="UP000464577">
    <property type="component" value="Chromosome"/>
</dbReference>
<evidence type="ECO:0000313" key="2">
    <source>
        <dbReference type="EMBL" id="QHV94875.1"/>
    </source>
</evidence>
<name>A0A6P1VQA5_9BACT</name>
<organism evidence="2 3">
    <name type="scientific">Spirosoma endbachense</name>
    <dbReference type="NCBI Taxonomy" id="2666025"/>
    <lineage>
        <taxon>Bacteria</taxon>
        <taxon>Pseudomonadati</taxon>
        <taxon>Bacteroidota</taxon>
        <taxon>Cytophagia</taxon>
        <taxon>Cytophagales</taxon>
        <taxon>Cytophagaceae</taxon>
        <taxon>Spirosoma</taxon>
    </lineage>
</organism>
<dbReference type="KEGG" id="senf:GJR95_07525"/>
<gene>
    <name evidence="2" type="ORF">GJR95_07525</name>
</gene>
<feature type="signal peptide" evidence="1">
    <location>
        <begin position="1"/>
        <end position="22"/>
    </location>
</feature>
<accession>A0A6P1VQA5</accession>
<dbReference type="EMBL" id="CP045997">
    <property type="protein sequence ID" value="QHV94875.1"/>
    <property type="molecule type" value="Genomic_DNA"/>
</dbReference>
<dbReference type="AlphaFoldDB" id="A0A6P1VQA5"/>
<evidence type="ECO:0000313" key="3">
    <source>
        <dbReference type="Proteomes" id="UP000464577"/>
    </source>
</evidence>
<dbReference type="InterPro" id="IPR026444">
    <property type="entry name" value="Secre_tail"/>
</dbReference>
<sequence>MKKPIYLSLFLSIFLLSLSAQAQQVDLQGVSIGPSSPTPIAINQIQTVQVVIKNNGPGAIPATQALFTATIDPVILRFDTPLNFTDPSGLFTLTSSNASTLQVANNGGPLPGNAATGYIISFNVRGNATGTGNLNLTSTLSLTSTVSDNNGNNQSAAGSIVVTSALPVSLVSFTAQAQENRTVKLDWITSLETNNKGFLVERSKDLKGFEKVGEVSEVAANSNAQKHYQLIDQTPYSGTSYYRLTQIDLNGKTSSFPAVSVVLRDDAYGVYPNPVLKDQRFTLRLDEPETAVVKFLSADGRQLPLQKTGVQSGNLLLRTQNNLSAGVYIVTVEERGQTRQHRIVVE</sequence>
<feature type="chain" id="PRO_5026862477" evidence="1">
    <location>
        <begin position="23"/>
        <end position="346"/>
    </location>
</feature>
<keyword evidence="3" id="KW-1185">Reference proteome</keyword>
<evidence type="ECO:0000256" key="1">
    <source>
        <dbReference type="SAM" id="SignalP"/>
    </source>
</evidence>
<reference evidence="2 3" key="1">
    <citation type="submission" date="2019-11" db="EMBL/GenBank/DDBJ databases">
        <title>Spirosoma endbachense sp. nov., isolated from a natural salt meadow.</title>
        <authorList>
            <person name="Rojas J."/>
            <person name="Ambika Manirajan B."/>
            <person name="Ratering S."/>
            <person name="Suarez C."/>
            <person name="Geissler-Plaum R."/>
            <person name="Schnell S."/>
        </authorList>
    </citation>
    <scope>NUCLEOTIDE SEQUENCE [LARGE SCALE GENOMIC DNA]</scope>
    <source>
        <strain evidence="2 3">I-24</strain>
    </source>
</reference>
<dbReference type="RefSeq" id="WP_162385292.1">
    <property type="nucleotide sequence ID" value="NZ_CP045997.1"/>
</dbReference>
<proteinExistence type="predicted"/>
<protein>
    <submittedName>
        <fullName evidence="2">T9SS type A sorting domain-containing protein</fullName>
    </submittedName>
</protein>
<keyword evidence="1" id="KW-0732">Signal</keyword>